<evidence type="ECO:0000256" key="6">
    <source>
        <dbReference type="PIRSR" id="PIRSR005536-1"/>
    </source>
</evidence>
<dbReference type="FunFam" id="3.20.20.70:FF:000118">
    <property type="entry name" value="Alpha-galactosidase"/>
    <property type="match status" value="1"/>
</dbReference>
<dbReference type="GO" id="GO:0004557">
    <property type="term" value="F:alpha-galactosidase activity"/>
    <property type="evidence" value="ECO:0007669"/>
    <property type="project" value="UniProtKB-UniRule"/>
</dbReference>
<dbReference type="PANTHER" id="PTHR43053:SF3">
    <property type="entry name" value="ALPHA-GALACTOSIDASE C-RELATED"/>
    <property type="match status" value="1"/>
</dbReference>
<dbReference type="InterPro" id="IPR002252">
    <property type="entry name" value="Glyco_hydro_36"/>
</dbReference>
<protein>
    <recommendedName>
        <fullName evidence="2 5">Alpha-galactosidase</fullName>
        <ecNumber evidence="2 5">3.2.1.22</ecNumber>
    </recommendedName>
</protein>
<dbReference type="AlphaFoldDB" id="A0A4R6SYT7"/>
<proteinExistence type="inferred from homology"/>
<dbReference type="Pfam" id="PF16874">
    <property type="entry name" value="Glyco_hydro_36C"/>
    <property type="match status" value="1"/>
</dbReference>
<dbReference type="OrthoDB" id="9758822at2"/>
<evidence type="ECO:0000313" key="10">
    <source>
        <dbReference type="EMBL" id="TDQ11606.1"/>
    </source>
</evidence>
<feature type="binding site" evidence="7">
    <location>
        <begin position="355"/>
        <end position="356"/>
    </location>
    <ligand>
        <name>substrate</name>
    </ligand>
</feature>
<evidence type="ECO:0000313" key="11">
    <source>
        <dbReference type="Proteomes" id="UP000295620"/>
    </source>
</evidence>
<dbReference type="PIRSF" id="PIRSF005536">
    <property type="entry name" value="Agal"/>
    <property type="match status" value="1"/>
</dbReference>
<feature type="active site" description="Nucleophile" evidence="6">
    <location>
        <position position="471"/>
    </location>
</feature>
<feature type="binding site" evidence="7">
    <location>
        <position position="435"/>
    </location>
    <ligand>
        <name>substrate</name>
    </ligand>
</feature>
<feature type="binding site" evidence="7">
    <location>
        <position position="518"/>
    </location>
    <ligand>
        <name>substrate</name>
    </ligand>
</feature>
<evidence type="ECO:0000256" key="3">
    <source>
        <dbReference type="ARBA" id="ARBA00022801"/>
    </source>
</evidence>
<feature type="domain" description="Glycosyl hydrolase family 36 N-terminal" evidence="9">
    <location>
        <begin position="55"/>
        <end position="275"/>
    </location>
</feature>
<accession>A0A4R6SYT7</accession>
<dbReference type="InterPro" id="IPR050985">
    <property type="entry name" value="Alpha-glycosidase_related"/>
</dbReference>
<evidence type="ECO:0000256" key="1">
    <source>
        <dbReference type="ARBA" id="ARBA00001255"/>
    </source>
</evidence>
<dbReference type="PRINTS" id="PR00743">
    <property type="entry name" value="GLHYDRLASE36"/>
</dbReference>
<feature type="binding site" evidence="7">
    <location>
        <begin position="469"/>
        <end position="473"/>
    </location>
    <ligand>
        <name>substrate</name>
    </ligand>
</feature>
<evidence type="ECO:0000259" key="8">
    <source>
        <dbReference type="Pfam" id="PF16874"/>
    </source>
</evidence>
<dbReference type="Pfam" id="PF16875">
    <property type="entry name" value="Glyco_hydro_36N"/>
    <property type="match status" value="1"/>
</dbReference>
<dbReference type="InterPro" id="IPR013780">
    <property type="entry name" value="Glyco_hydro_b"/>
</dbReference>
<dbReference type="RefSeq" id="WP_133574667.1">
    <property type="nucleotide sequence ID" value="NZ_SNYC01000003.1"/>
</dbReference>
<dbReference type="InterPro" id="IPR013785">
    <property type="entry name" value="Aldolase_TIM"/>
</dbReference>
<feature type="binding site" evidence="7">
    <location>
        <position position="540"/>
    </location>
    <ligand>
        <name>substrate</name>
    </ligand>
</feature>
<dbReference type="CDD" id="cd14791">
    <property type="entry name" value="GH36"/>
    <property type="match status" value="1"/>
</dbReference>
<dbReference type="InterPro" id="IPR038417">
    <property type="entry name" value="Alpga-gal_N_sf"/>
</dbReference>
<dbReference type="PANTHER" id="PTHR43053">
    <property type="entry name" value="GLYCOSIDASE FAMILY 31"/>
    <property type="match status" value="1"/>
</dbReference>
<dbReference type="GO" id="GO:0016052">
    <property type="term" value="P:carbohydrate catabolic process"/>
    <property type="evidence" value="ECO:0007669"/>
    <property type="project" value="InterPro"/>
</dbReference>
<dbReference type="Pfam" id="PF02065">
    <property type="entry name" value="Melibiase"/>
    <property type="match status" value="1"/>
</dbReference>
<evidence type="ECO:0000256" key="7">
    <source>
        <dbReference type="PIRSR" id="PIRSR005536-2"/>
    </source>
</evidence>
<dbReference type="InterPro" id="IPR000111">
    <property type="entry name" value="Glyco_hydro_27/36_CS"/>
</dbReference>
<reference evidence="10 11" key="1">
    <citation type="submission" date="2019-03" db="EMBL/GenBank/DDBJ databases">
        <title>Genomic Encyclopedia of Archaeal and Bacterial Type Strains, Phase II (KMG-II): from individual species to whole genera.</title>
        <authorList>
            <person name="Goeker M."/>
        </authorList>
    </citation>
    <scope>NUCLEOTIDE SEQUENCE [LARGE SCALE GENOMIC DNA]</scope>
    <source>
        <strain evidence="10 11">DSM 19035</strain>
    </source>
</reference>
<keyword evidence="11" id="KW-1185">Reference proteome</keyword>
<keyword evidence="3 5" id="KW-0378">Hydrolase</keyword>
<dbReference type="Gene3D" id="3.20.20.70">
    <property type="entry name" value="Aldolase class I"/>
    <property type="match status" value="1"/>
</dbReference>
<keyword evidence="4 5" id="KW-0326">Glycosidase</keyword>
<dbReference type="Gene3D" id="2.70.98.60">
    <property type="entry name" value="alpha-galactosidase from lactobacil brevis"/>
    <property type="match status" value="1"/>
</dbReference>
<evidence type="ECO:0000256" key="2">
    <source>
        <dbReference type="ARBA" id="ARBA00012755"/>
    </source>
</evidence>
<feature type="binding site" evidence="7">
    <location>
        <position position="188"/>
    </location>
    <ligand>
        <name>substrate</name>
    </ligand>
</feature>
<organism evidence="10 11">
    <name type="scientific">Pedobacter metabolipauper</name>
    <dbReference type="NCBI Taxonomy" id="425513"/>
    <lineage>
        <taxon>Bacteria</taxon>
        <taxon>Pseudomonadati</taxon>
        <taxon>Bacteroidota</taxon>
        <taxon>Sphingobacteriia</taxon>
        <taxon>Sphingobacteriales</taxon>
        <taxon>Sphingobacteriaceae</taxon>
        <taxon>Pedobacter</taxon>
    </lineage>
</organism>
<comment type="similarity">
    <text evidence="5">Belongs to the glycosyl hydrolase.</text>
</comment>
<dbReference type="InterPro" id="IPR031704">
    <property type="entry name" value="Glyco_hydro_36_N"/>
</dbReference>
<comment type="catalytic activity">
    <reaction evidence="1 5">
        <text>Hydrolysis of terminal, non-reducing alpha-D-galactose residues in alpha-D-galactosides, including galactose oligosaccharides, galactomannans and galactolipids.</text>
        <dbReference type="EC" id="3.2.1.22"/>
    </reaction>
</comment>
<dbReference type="InterPro" id="IPR031705">
    <property type="entry name" value="Glyco_hydro_36_C"/>
</dbReference>
<dbReference type="Gene3D" id="2.60.40.1180">
    <property type="entry name" value="Golgi alpha-mannosidase II"/>
    <property type="match status" value="1"/>
</dbReference>
<gene>
    <name evidence="10" type="ORF">ATK78_0729</name>
</gene>
<dbReference type="SUPFAM" id="SSF51445">
    <property type="entry name" value="(Trans)glycosidases"/>
    <property type="match status" value="1"/>
</dbReference>
<dbReference type="InterPro" id="IPR017853">
    <property type="entry name" value="GH"/>
</dbReference>
<evidence type="ECO:0000256" key="5">
    <source>
        <dbReference type="PIRNR" id="PIRNR005536"/>
    </source>
</evidence>
<evidence type="ECO:0000259" key="9">
    <source>
        <dbReference type="Pfam" id="PF16875"/>
    </source>
</evidence>
<feature type="domain" description="Glycosyl hydrolase family 36 C-terminal" evidence="8">
    <location>
        <begin position="635"/>
        <end position="722"/>
    </location>
</feature>
<dbReference type="Proteomes" id="UP000295620">
    <property type="component" value="Unassembled WGS sequence"/>
</dbReference>
<dbReference type="EMBL" id="SNYC01000003">
    <property type="protein sequence ID" value="TDQ11606.1"/>
    <property type="molecule type" value="Genomic_DNA"/>
</dbReference>
<name>A0A4R6SYT7_9SPHI</name>
<evidence type="ECO:0000256" key="4">
    <source>
        <dbReference type="ARBA" id="ARBA00023295"/>
    </source>
</evidence>
<dbReference type="EC" id="3.2.1.22" evidence="2 5"/>
<dbReference type="PROSITE" id="PS00512">
    <property type="entry name" value="ALPHA_GALACTOSIDASE"/>
    <property type="match status" value="1"/>
</dbReference>
<sequence length="727" mass="83044">MNRLNFLLILRNGFLCFFLLIAGQFSAFAQVQKHIVIETKNVNLIFTVNKGKLYQTYLGEKLLNPKDTSSLKASGHEAYIGSGTSNLFEPAIKVGHADGNPSLDLKFSGVTTAVPAPNVNAAAITLSDPKYPITVILHIQSYYNEDIIKTWTEIRHQEKKPVILYNYASSMLHFDAESYWLTQFHGDWAEEVKMEEAKLTSGIKVLESKLGTRANMYQSPFFFLSLNQKSEENTGELIAGTLAWTGNFKFLFEMDEKNSLRVVSGMNPFASEYKLDAGKPFVTPEFIFTYSNTGKGTASRNFHKWARNFGIMDGDKPRLTLLNNWEATYFDFNQQKLGTLFEDASKLGVDVFLLDDGWFGNKYPRNDDGAGLGDWQENKTKLPDGISSLVKDAESKGVKFGIWLEPEMVNPKSELYEKHPDWILKLQNREEHYYRNQLVLDLINPKVQDFVYDLVDGILTKSPGIAYIKWDCNRMMTNAYSPYLKDNQSAVYIEYTRSLYKVLERLRKKYPSLPMMLCSGGGGRTDYGALKYFTEFWPSDNTDGFERVFIQWGYSNFFPSFALSSHVTSWGKQSIKFRTDVAMMGKLGFDLDMKHLNAEERLFCSQAVQNYKRLYELIAKGDQYRIISPYDQDRAVVTYIDSLKSKAVLFAYNLNTRYGEEFNRVKLQGLDPQKQYKITETNLYNQSKSTFKDNNKTYSGDYLMKIGLEVSGKAALSSAVFEITSVN</sequence>
<feature type="active site" description="Proton donor" evidence="6">
    <location>
        <position position="540"/>
    </location>
</feature>
<comment type="caution">
    <text evidence="10">The sequence shown here is derived from an EMBL/GenBank/DDBJ whole genome shotgun (WGS) entry which is preliminary data.</text>
</comment>